<dbReference type="PANTHER" id="PTHR24220">
    <property type="entry name" value="IMPORT ATP-BINDING PROTEIN"/>
    <property type="match status" value="1"/>
</dbReference>
<dbReference type="EMBL" id="DVMJ01000020">
    <property type="protein sequence ID" value="HIU13018.1"/>
    <property type="molecule type" value="Genomic_DNA"/>
</dbReference>
<reference evidence="5" key="2">
    <citation type="journal article" date="2021" name="PeerJ">
        <title>Extensive microbial diversity within the chicken gut microbiome revealed by metagenomics and culture.</title>
        <authorList>
            <person name="Gilroy R."/>
            <person name="Ravi A."/>
            <person name="Getino M."/>
            <person name="Pursley I."/>
            <person name="Horton D.L."/>
            <person name="Alikhan N.F."/>
            <person name="Baker D."/>
            <person name="Gharbi K."/>
            <person name="Hall N."/>
            <person name="Watson M."/>
            <person name="Adriaenssens E.M."/>
            <person name="Foster-Nyarko E."/>
            <person name="Jarju S."/>
            <person name="Secka A."/>
            <person name="Antonio M."/>
            <person name="Oren A."/>
            <person name="Chaudhuri R.R."/>
            <person name="La Ragione R."/>
            <person name="Hildebrand F."/>
            <person name="Pallen M.J."/>
        </authorList>
    </citation>
    <scope>NUCLEOTIDE SEQUENCE</scope>
    <source>
        <strain evidence="5">CHK195-11698</strain>
    </source>
</reference>
<keyword evidence="1" id="KW-0813">Transport</keyword>
<protein>
    <submittedName>
        <fullName evidence="5">ABC transporter ATP-binding protein</fullName>
    </submittedName>
</protein>
<dbReference type="GO" id="GO:0005524">
    <property type="term" value="F:ATP binding"/>
    <property type="evidence" value="ECO:0007669"/>
    <property type="project" value="UniProtKB-KW"/>
</dbReference>
<dbReference type="Gene3D" id="3.40.50.300">
    <property type="entry name" value="P-loop containing nucleotide triphosphate hydrolases"/>
    <property type="match status" value="1"/>
</dbReference>
<dbReference type="PROSITE" id="PS50893">
    <property type="entry name" value="ABC_TRANSPORTER_2"/>
    <property type="match status" value="1"/>
</dbReference>
<evidence type="ECO:0000256" key="3">
    <source>
        <dbReference type="ARBA" id="ARBA00022840"/>
    </source>
</evidence>
<keyword evidence="3 5" id="KW-0067">ATP-binding</keyword>
<dbReference type="FunFam" id="3.40.50.300:FF:000032">
    <property type="entry name" value="Export ABC transporter ATP-binding protein"/>
    <property type="match status" value="1"/>
</dbReference>
<feature type="domain" description="ABC transporter" evidence="4">
    <location>
        <begin position="3"/>
        <end position="235"/>
    </location>
</feature>
<comment type="caution">
    <text evidence="5">The sequence shown here is derived from an EMBL/GenBank/DDBJ whole genome shotgun (WGS) entry which is preliminary data.</text>
</comment>
<dbReference type="PANTHER" id="PTHR24220:SF674">
    <property type="entry name" value="BACITRACIN EXPORT ATP-BINDING PROTEIN BCEA"/>
    <property type="match status" value="1"/>
</dbReference>
<evidence type="ECO:0000313" key="6">
    <source>
        <dbReference type="Proteomes" id="UP000824175"/>
    </source>
</evidence>
<dbReference type="InterPro" id="IPR027417">
    <property type="entry name" value="P-loop_NTPase"/>
</dbReference>
<dbReference type="CDD" id="cd03255">
    <property type="entry name" value="ABC_MJ0796_LolCDE_FtsE"/>
    <property type="match status" value="1"/>
</dbReference>
<dbReference type="SUPFAM" id="SSF52540">
    <property type="entry name" value="P-loop containing nucleoside triphosphate hydrolases"/>
    <property type="match status" value="1"/>
</dbReference>
<dbReference type="GO" id="GO:0022857">
    <property type="term" value="F:transmembrane transporter activity"/>
    <property type="evidence" value="ECO:0007669"/>
    <property type="project" value="TreeGrafter"/>
</dbReference>
<sequence>MLLELSHISHAYEKGREVLHDINLTIDKGEMIAIMGPSGSGKTTLLNILCGQLIPTAGTVALEDTSLSMLSENQRAKLRKDKLAYIYQDYHLLDSLTNKENIMLGLSESLTDRQVIDRNIEALAVSLGIKEIIDHYPSECSGGQKQRVAIARALAQKPGLLLADEPTGNLDSRQTRLVMEQLSQLNETGLTILIVTHDLYVASYASRLIYLQDGVLSTSPEIEEERLSLRERRLQAC</sequence>
<accession>A0A9D1KYZ3</accession>
<evidence type="ECO:0000259" key="4">
    <source>
        <dbReference type="PROSITE" id="PS50893"/>
    </source>
</evidence>
<dbReference type="Pfam" id="PF00005">
    <property type="entry name" value="ABC_tran"/>
    <property type="match status" value="1"/>
</dbReference>
<dbReference type="InterPro" id="IPR003439">
    <property type="entry name" value="ABC_transporter-like_ATP-bd"/>
</dbReference>
<reference evidence="5" key="1">
    <citation type="submission" date="2020-10" db="EMBL/GenBank/DDBJ databases">
        <authorList>
            <person name="Gilroy R."/>
        </authorList>
    </citation>
    <scope>NUCLEOTIDE SEQUENCE</scope>
    <source>
        <strain evidence="5">CHK195-11698</strain>
    </source>
</reference>
<proteinExistence type="predicted"/>
<dbReference type="Proteomes" id="UP000824175">
    <property type="component" value="Unassembled WGS sequence"/>
</dbReference>
<dbReference type="InterPro" id="IPR003593">
    <property type="entry name" value="AAA+_ATPase"/>
</dbReference>
<keyword evidence="2" id="KW-0547">Nucleotide-binding</keyword>
<dbReference type="AlphaFoldDB" id="A0A9D1KYZ3"/>
<name>A0A9D1KYZ3_9FIRM</name>
<evidence type="ECO:0000256" key="2">
    <source>
        <dbReference type="ARBA" id="ARBA00022741"/>
    </source>
</evidence>
<dbReference type="InterPro" id="IPR017911">
    <property type="entry name" value="MacB-like_ATP-bd"/>
</dbReference>
<gene>
    <name evidence="5" type="ORF">IAD15_02995</name>
</gene>
<dbReference type="SMART" id="SM00382">
    <property type="entry name" value="AAA"/>
    <property type="match status" value="1"/>
</dbReference>
<evidence type="ECO:0000256" key="1">
    <source>
        <dbReference type="ARBA" id="ARBA00022448"/>
    </source>
</evidence>
<dbReference type="InterPro" id="IPR017871">
    <property type="entry name" value="ABC_transporter-like_CS"/>
</dbReference>
<dbReference type="GO" id="GO:0005886">
    <property type="term" value="C:plasma membrane"/>
    <property type="evidence" value="ECO:0007669"/>
    <property type="project" value="TreeGrafter"/>
</dbReference>
<organism evidence="5 6">
    <name type="scientific">Candidatus Fimiplasma intestinipullorum</name>
    <dbReference type="NCBI Taxonomy" id="2840825"/>
    <lineage>
        <taxon>Bacteria</taxon>
        <taxon>Bacillati</taxon>
        <taxon>Bacillota</taxon>
        <taxon>Clostridia</taxon>
        <taxon>Eubacteriales</taxon>
        <taxon>Candidatus Fimiplasma</taxon>
    </lineage>
</organism>
<dbReference type="GO" id="GO:0016887">
    <property type="term" value="F:ATP hydrolysis activity"/>
    <property type="evidence" value="ECO:0007669"/>
    <property type="project" value="InterPro"/>
</dbReference>
<dbReference type="GO" id="GO:0098796">
    <property type="term" value="C:membrane protein complex"/>
    <property type="evidence" value="ECO:0007669"/>
    <property type="project" value="UniProtKB-ARBA"/>
</dbReference>
<evidence type="ECO:0000313" key="5">
    <source>
        <dbReference type="EMBL" id="HIU13018.1"/>
    </source>
</evidence>
<dbReference type="PROSITE" id="PS00211">
    <property type="entry name" value="ABC_TRANSPORTER_1"/>
    <property type="match status" value="1"/>
</dbReference>
<dbReference type="InterPro" id="IPR015854">
    <property type="entry name" value="ABC_transpr_LolD-like"/>
</dbReference>